<feature type="region of interest" description="Disordered" evidence="1">
    <location>
        <begin position="113"/>
        <end position="134"/>
    </location>
</feature>
<organism evidence="3 4">
    <name type="scientific">Sporothrix brasiliensis 5110</name>
    <dbReference type="NCBI Taxonomy" id="1398154"/>
    <lineage>
        <taxon>Eukaryota</taxon>
        <taxon>Fungi</taxon>
        <taxon>Dikarya</taxon>
        <taxon>Ascomycota</taxon>
        <taxon>Pezizomycotina</taxon>
        <taxon>Sordariomycetes</taxon>
        <taxon>Sordariomycetidae</taxon>
        <taxon>Ophiostomatales</taxon>
        <taxon>Ophiostomataceae</taxon>
        <taxon>Sporothrix</taxon>
    </lineage>
</organism>
<dbReference type="InterPro" id="IPR032710">
    <property type="entry name" value="NTF2-like_dom_sf"/>
</dbReference>
<dbReference type="OrthoDB" id="2533647at2759"/>
<evidence type="ECO:0000259" key="2">
    <source>
        <dbReference type="Pfam" id="PF13577"/>
    </source>
</evidence>
<sequence>MTSPTEPHTSVFSHINGPRDDLLDRLAVAEICKGWPVYRDASEWQNFRSLFAPKATVWTTWSGPCDIDAFINVSKEGKARGVFIQHRECGTLVELGPDAPGEGYDVEGEEAVAGHRSGNGTDKDTGTDAAGGNATVLSSASSRSVRRAVGKMKATITQRFVNPGDGIAFDVDCDCRFVFFLEKIKGPAGDAAWRTVYVKLFYEKDKIVPADGHSTPALTAEEKAYMQDELPEGYRYLGVMQRRLGYAVDAKLPTPRNAGWEAMYKAMEAWLVGDKAEL</sequence>
<feature type="domain" description="SnoaL-like" evidence="2">
    <location>
        <begin position="21"/>
        <end position="98"/>
    </location>
</feature>
<dbReference type="Proteomes" id="UP000031575">
    <property type="component" value="Unassembled WGS sequence"/>
</dbReference>
<dbReference type="InterPro" id="IPR037401">
    <property type="entry name" value="SnoaL-like"/>
</dbReference>
<accession>A0A0C2IRV7</accession>
<dbReference type="RefSeq" id="XP_040615742.1">
    <property type="nucleotide sequence ID" value="XM_040763492.1"/>
</dbReference>
<dbReference type="HOGENOM" id="CLU_067875_0_0_1"/>
<dbReference type="SUPFAM" id="SSF54427">
    <property type="entry name" value="NTF2-like"/>
    <property type="match status" value="1"/>
</dbReference>
<proteinExistence type="predicted"/>
<dbReference type="GeneID" id="63678413"/>
<reference evidence="3 4" key="1">
    <citation type="journal article" date="2014" name="BMC Genomics">
        <title>Comparative genomics of the major fungal agents of human and animal Sporotrichosis: Sporothrix schenckii and Sporothrix brasiliensis.</title>
        <authorList>
            <person name="Teixeira M.M."/>
            <person name="de Almeida L.G."/>
            <person name="Kubitschek-Barreira P."/>
            <person name="Alves F.L."/>
            <person name="Kioshima E.S."/>
            <person name="Abadio A.K."/>
            <person name="Fernandes L."/>
            <person name="Derengowski L.S."/>
            <person name="Ferreira K.S."/>
            <person name="Souza R.C."/>
            <person name="Ruiz J.C."/>
            <person name="de Andrade N.C."/>
            <person name="Paes H.C."/>
            <person name="Nicola A.M."/>
            <person name="Albuquerque P."/>
            <person name="Gerber A.L."/>
            <person name="Martins V.P."/>
            <person name="Peconick L.D."/>
            <person name="Neto A.V."/>
            <person name="Chaucanez C.B."/>
            <person name="Silva P.A."/>
            <person name="Cunha O.L."/>
            <person name="de Oliveira F.F."/>
            <person name="dos Santos T.C."/>
            <person name="Barros A.L."/>
            <person name="Soares M.A."/>
            <person name="de Oliveira L.M."/>
            <person name="Marini M.M."/>
            <person name="Villalobos-Duno H."/>
            <person name="Cunha M.M."/>
            <person name="de Hoog S."/>
            <person name="da Silveira J.F."/>
            <person name="Henrissat B."/>
            <person name="Nino-Vega G.A."/>
            <person name="Cisalpino P.S."/>
            <person name="Mora-Montes H.M."/>
            <person name="Almeida S.R."/>
            <person name="Stajich J.E."/>
            <person name="Lopes-Bezerra L.M."/>
            <person name="Vasconcelos A.T."/>
            <person name="Felipe M.S."/>
        </authorList>
    </citation>
    <scope>NUCLEOTIDE SEQUENCE [LARGE SCALE GENOMIC DNA]</scope>
    <source>
        <strain evidence="3 4">5110</strain>
    </source>
</reference>
<keyword evidence="4" id="KW-1185">Reference proteome</keyword>
<dbReference type="EMBL" id="AWTV01000010">
    <property type="protein sequence ID" value="KIH87732.1"/>
    <property type="molecule type" value="Genomic_DNA"/>
</dbReference>
<protein>
    <recommendedName>
        <fullName evidence="2">SnoaL-like domain-containing protein</fullName>
    </recommendedName>
</protein>
<evidence type="ECO:0000313" key="3">
    <source>
        <dbReference type="EMBL" id="KIH87732.1"/>
    </source>
</evidence>
<dbReference type="AlphaFoldDB" id="A0A0C2IRV7"/>
<evidence type="ECO:0000313" key="4">
    <source>
        <dbReference type="Proteomes" id="UP000031575"/>
    </source>
</evidence>
<dbReference type="VEuPathDB" id="FungiDB:SPBR_05215"/>
<evidence type="ECO:0000256" key="1">
    <source>
        <dbReference type="SAM" id="MobiDB-lite"/>
    </source>
</evidence>
<comment type="caution">
    <text evidence="3">The sequence shown here is derived from an EMBL/GenBank/DDBJ whole genome shotgun (WGS) entry which is preliminary data.</text>
</comment>
<gene>
    <name evidence="3" type="ORF">SPBR_05215</name>
</gene>
<dbReference type="Pfam" id="PF13577">
    <property type="entry name" value="SnoaL_4"/>
    <property type="match status" value="1"/>
</dbReference>
<name>A0A0C2IRV7_9PEZI</name>